<dbReference type="Gene3D" id="2.60.120.260">
    <property type="entry name" value="Galactose-binding domain-like"/>
    <property type="match status" value="2"/>
</dbReference>
<proteinExistence type="predicted"/>
<dbReference type="SUPFAM" id="SSF48208">
    <property type="entry name" value="Six-hairpin glycosidases"/>
    <property type="match status" value="1"/>
</dbReference>
<evidence type="ECO:0000259" key="5">
    <source>
        <dbReference type="Pfam" id="PF05592"/>
    </source>
</evidence>
<dbReference type="GO" id="GO:0005975">
    <property type="term" value="P:carbohydrate metabolic process"/>
    <property type="evidence" value="ECO:0007669"/>
    <property type="project" value="InterPro"/>
</dbReference>
<feature type="domain" description="Bacterial alpha-L-rhamnosidase N-terminal" evidence="6">
    <location>
        <begin position="162"/>
        <end position="304"/>
    </location>
</feature>
<gene>
    <name evidence="9" type="ORF">Pan181_37030</name>
</gene>
<dbReference type="Pfam" id="PF17389">
    <property type="entry name" value="Bac_rhamnosid6H"/>
    <property type="match status" value="1"/>
</dbReference>
<dbReference type="KEGG" id="amuc:Pan181_37030"/>
<dbReference type="Pfam" id="PF25788">
    <property type="entry name" value="Ig_Rha78A_N"/>
    <property type="match status" value="1"/>
</dbReference>
<dbReference type="InterPro" id="IPR035396">
    <property type="entry name" value="Bac_rhamnosid6H"/>
</dbReference>
<keyword evidence="4" id="KW-0732">Signal</keyword>
<feature type="domain" description="Alpha-L-rhamnosidase C-terminal" evidence="8">
    <location>
        <begin position="788"/>
        <end position="852"/>
    </location>
</feature>
<dbReference type="PIRSF" id="PIRSF010631">
    <property type="entry name" value="A-rhamnsds"/>
    <property type="match status" value="1"/>
</dbReference>
<dbReference type="Pfam" id="PF17390">
    <property type="entry name" value="Bac_rhamnosid_C"/>
    <property type="match status" value="1"/>
</dbReference>
<feature type="domain" description="Alpha-L-rhamnosidase six-hairpin glycosidase" evidence="7">
    <location>
        <begin position="438"/>
        <end position="780"/>
    </location>
</feature>
<name>A0A518AS02_9BACT</name>
<dbReference type="EC" id="3.2.1.40" evidence="2"/>
<keyword evidence="3" id="KW-0378">Hydrolase</keyword>
<dbReference type="PANTHER" id="PTHR33307:SF6">
    <property type="entry name" value="ALPHA-RHAMNOSIDASE (EUROFUNG)-RELATED"/>
    <property type="match status" value="1"/>
</dbReference>
<feature type="chain" id="PRO_5022106898" description="alpha-L-rhamnosidase" evidence="4">
    <location>
        <begin position="25"/>
        <end position="891"/>
    </location>
</feature>
<evidence type="ECO:0000259" key="6">
    <source>
        <dbReference type="Pfam" id="PF08531"/>
    </source>
</evidence>
<dbReference type="InterPro" id="IPR008979">
    <property type="entry name" value="Galactose-bd-like_sf"/>
</dbReference>
<evidence type="ECO:0000256" key="2">
    <source>
        <dbReference type="ARBA" id="ARBA00012652"/>
    </source>
</evidence>
<dbReference type="InterPro" id="IPR035398">
    <property type="entry name" value="Bac_rhamnosid_C"/>
</dbReference>
<dbReference type="GO" id="GO:0030596">
    <property type="term" value="F:alpha-L-rhamnosidase activity"/>
    <property type="evidence" value="ECO:0007669"/>
    <property type="project" value="UniProtKB-EC"/>
</dbReference>
<dbReference type="InterPro" id="IPR008928">
    <property type="entry name" value="6-hairpin_glycosidase_sf"/>
</dbReference>
<dbReference type="RefSeq" id="WP_231943629.1">
    <property type="nucleotide sequence ID" value="NZ_CP036278.1"/>
</dbReference>
<dbReference type="PANTHER" id="PTHR33307">
    <property type="entry name" value="ALPHA-RHAMNOSIDASE (EUROFUNG)"/>
    <property type="match status" value="1"/>
</dbReference>
<dbReference type="EMBL" id="CP036278">
    <property type="protein sequence ID" value="QDU57486.1"/>
    <property type="molecule type" value="Genomic_DNA"/>
</dbReference>
<dbReference type="Pfam" id="PF05592">
    <property type="entry name" value="Bac_rhamnosid"/>
    <property type="match status" value="1"/>
</dbReference>
<keyword evidence="10" id="KW-1185">Reference proteome</keyword>
<dbReference type="InterPro" id="IPR016007">
    <property type="entry name" value="Alpha_rhamnosid"/>
</dbReference>
<evidence type="ECO:0000313" key="9">
    <source>
        <dbReference type="EMBL" id="QDU57486.1"/>
    </source>
</evidence>
<dbReference type="InterPro" id="IPR013783">
    <property type="entry name" value="Ig-like_fold"/>
</dbReference>
<dbReference type="Proteomes" id="UP000315750">
    <property type="component" value="Chromosome"/>
</dbReference>
<dbReference type="InterPro" id="IPR008902">
    <property type="entry name" value="Rhamnosid_concanavalin"/>
</dbReference>
<comment type="catalytic activity">
    <reaction evidence="1">
        <text>Hydrolysis of terminal non-reducing alpha-L-rhamnose residues in alpha-L-rhamnosides.</text>
        <dbReference type="EC" id="3.2.1.40"/>
    </reaction>
</comment>
<dbReference type="AlphaFoldDB" id="A0A518AS02"/>
<evidence type="ECO:0000256" key="4">
    <source>
        <dbReference type="SAM" id="SignalP"/>
    </source>
</evidence>
<dbReference type="InterPro" id="IPR013737">
    <property type="entry name" value="Bac_rhamnosid_N"/>
</dbReference>
<organism evidence="9 10">
    <name type="scientific">Aeoliella mucimassa</name>
    <dbReference type="NCBI Taxonomy" id="2527972"/>
    <lineage>
        <taxon>Bacteria</taxon>
        <taxon>Pseudomonadati</taxon>
        <taxon>Planctomycetota</taxon>
        <taxon>Planctomycetia</taxon>
        <taxon>Pirellulales</taxon>
        <taxon>Lacipirellulaceae</taxon>
        <taxon>Aeoliella</taxon>
    </lineage>
</organism>
<sequence precursor="true">MLGPIRCGVALMVCAVIGMPSAEAKPATQLTVSEGFTNPLGFHDPTPTFSWKLPVGVKKQTAYRITTTAGDNTWDSGWVESDQSTLVPYGGKPFTSRDKVTWQVNFRDQDGKEAGASDKATFELGLLSSDDWQAKWIRPAQDSDPNKEPVAWLRKQFDSNRKVTTARLYITARGLFQASVNGQRVGDDHFANGWTSYPNRLDTLTYDVTSMLKSGDNTLQVELAKGWYAGHLAFAGKYGIFGNHPELLAQLEITYDDGQRQVIASDASWQATWQGPIVDSSIYDGEHYDARIQVGNWGDVQVSDELGAAQLVPKPFAPVRVTETLAAKKITQPEPGHYVFDLGQNMVGWARIALPAEKDKTVTLRFAEMLNQDGTMYTTNYRSAKSTDTYTAAETGTAKWEPTFTFHGFRYVEITGVPEDAEPQLDWVSGVVLHTDLDRTGKFVSSHAKLNQLHSNAIWGQRGNFLDIPTDCPQRDERLGWTGDAQVFCPTAMFHYDCHAFWKSWLGSMRDDQFDDGRIPHVIPDCLFDGNSPGWMDAATVVPWEVYIRTGDTEVLAENLDMMEKLIAHYRSRATDGLITEIPAFGDWLQPYAKETRGDTPAALIGTAYYARSAQLLSDSARVLGKDDLADKYAQEAAGVRKAFAAHYFNNEGKLQNAPETQTAYVLALAYDLIPADIRPQATDNLVRLVHEADNHLRTGFLGTAHLVQVLDKTGHQNLAYELLLKETYPSWFYSINQGATTVWERWNSYSHKDGFGDAGMNSFNHYAYGAIGQWMYERVAGLAPDAEHPGYKHMIVEPLIVGPLDSAKATLETPYGLASSGWEKQDGKATITIVVPPNTSATFLPPTNQASDVVSITARTVQDRIEVTEGDRLTMELPPGTHKFEVKLPE</sequence>
<dbReference type="Pfam" id="PF08531">
    <property type="entry name" value="Bac_rhamnosid_N"/>
    <property type="match status" value="1"/>
</dbReference>
<evidence type="ECO:0000256" key="3">
    <source>
        <dbReference type="ARBA" id="ARBA00022801"/>
    </source>
</evidence>
<feature type="domain" description="Alpha-L-rhamnosidase concanavalin-like" evidence="5">
    <location>
        <begin position="333"/>
        <end position="434"/>
    </location>
</feature>
<accession>A0A518AS02</accession>
<evidence type="ECO:0000313" key="10">
    <source>
        <dbReference type="Proteomes" id="UP000315750"/>
    </source>
</evidence>
<dbReference type="SUPFAM" id="SSF49785">
    <property type="entry name" value="Galactose-binding domain-like"/>
    <property type="match status" value="1"/>
</dbReference>
<dbReference type="Gene3D" id="2.60.40.10">
    <property type="entry name" value="Immunoglobulins"/>
    <property type="match status" value="1"/>
</dbReference>
<dbReference type="InterPro" id="IPR012341">
    <property type="entry name" value="6hp_glycosidase-like_sf"/>
</dbReference>
<dbReference type="Gene3D" id="1.50.10.10">
    <property type="match status" value="1"/>
</dbReference>
<dbReference type="Gene3D" id="2.60.420.10">
    <property type="entry name" value="Maltose phosphorylase, domain 3"/>
    <property type="match status" value="1"/>
</dbReference>
<evidence type="ECO:0000259" key="8">
    <source>
        <dbReference type="Pfam" id="PF17390"/>
    </source>
</evidence>
<reference evidence="9 10" key="1">
    <citation type="submission" date="2019-02" db="EMBL/GenBank/DDBJ databases">
        <title>Deep-cultivation of Planctomycetes and their phenomic and genomic characterization uncovers novel biology.</title>
        <authorList>
            <person name="Wiegand S."/>
            <person name="Jogler M."/>
            <person name="Boedeker C."/>
            <person name="Pinto D."/>
            <person name="Vollmers J."/>
            <person name="Rivas-Marin E."/>
            <person name="Kohn T."/>
            <person name="Peeters S.H."/>
            <person name="Heuer A."/>
            <person name="Rast P."/>
            <person name="Oberbeckmann S."/>
            <person name="Bunk B."/>
            <person name="Jeske O."/>
            <person name="Meyerdierks A."/>
            <person name="Storesund J.E."/>
            <person name="Kallscheuer N."/>
            <person name="Luecker S."/>
            <person name="Lage O.M."/>
            <person name="Pohl T."/>
            <person name="Merkel B.J."/>
            <person name="Hornburger P."/>
            <person name="Mueller R.-W."/>
            <person name="Bruemmer F."/>
            <person name="Labrenz M."/>
            <person name="Spormann A.M."/>
            <person name="Op den Camp H."/>
            <person name="Overmann J."/>
            <person name="Amann R."/>
            <person name="Jetten M.S.M."/>
            <person name="Mascher T."/>
            <person name="Medema M.H."/>
            <person name="Devos D.P."/>
            <person name="Kaster A.-K."/>
            <person name="Ovreas L."/>
            <person name="Rohde M."/>
            <person name="Galperin M.Y."/>
            <person name="Jogler C."/>
        </authorList>
    </citation>
    <scope>NUCLEOTIDE SEQUENCE [LARGE SCALE GENOMIC DNA]</scope>
    <source>
        <strain evidence="9 10">Pan181</strain>
    </source>
</reference>
<evidence type="ECO:0000259" key="7">
    <source>
        <dbReference type="Pfam" id="PF17389"/>
    </source>
</evidence>
<evidence type="ECO:0000256" key="1">
    <source>
        <dbReference type="ARBA" id="ARBA00001445"/>
    </source>
</evidence>
<feature type="signal peptide" evidence="4">
    <location>
        <begin position="1"/>
        <end position="24"/>
    </location>
</feature>
<protein>
    <recommendedName>
        <fullName evidence="2">alpha-L-rhamnosidase</fullName>
        <ecNumber evidence="2">3.2.1.40</ecNumber>
    </recommendedName>
</protein>